<dbReference type="Proteomes" id="UP001222377">
    <property type="component" value="Unassembled WGS sequence"/>
</dbReference>
<feature type="transmembrane region" description="Helical" evidence="8">
    <location>
        <begin position="83"/>
        <end position="103"/>
    </location>
</feature>
<feature type="transmembrane region" description="Helical" evidence="8">
    <location>
        <begin position="14"/>
        <end position="32"/>
    </location>
</feature>
<evidence type="ECO:0000256" key="4">
    <source>
        <dbReference type="ARBA" id="ARBA00022475"/>
    </source>
</evidence>
<comment type="caution">
    <text evidence="10">The sequence shown here is derived from an EMBL/GenBank/DDBJ whole genome shotgun (WGS) entry which is preliminary data.</text>
</comment>
<dbReference type="EMBL" id="JARKHX010000002">
    <property type="protein sequence ID" value="MDF4193787.1"/>
    <property type="molecule type" value="Genomic_DNA"/>
</dbReference>
<feature type="transmembrane region" description="Helical" evidence="8">
    <location>
        <begin position="166"/>
        <end position="188"/>
    </location>
</feature>
<dbReference type="Gene3D" id="1.20.1250.20">
    <property type="entry name" value="MFS general substrate transporter like domains"/>
    <property type="match status" value="1"/>
</dbReference>
<dbReference type="GO" id="GO:0022857">
    <property type="term" value="F:transmembrane transporter activity"/>
    <property type="evidence" value="ECO:0007669"/>
    <property type="project" value="InterPro"/>
</dbReference>
<comment type="similarity">
    <text evidence="2">Belongs to the major facilitator superfamily.</text>
</comment>
<evidence type="ECO:0000313" key="11">
    <source>
        <dbReference type="Proteomes" id="UP001222377"/>
    </source>
</evidence>
<evidence type="ECO:0000256" key="2">
    <source>
        <dbReference type="ARBA" id="ARBA00008335"/>
    </source>
</evidence>
<keyword evidence="5 8" id="KW-0812">Transmembrane</keyword>
<feature type="transmembrane region" description="Helical" evidence="8">
    <location>
        <begin position="217"/>
        <end position="238"/>
    </location>
</feature>
<evidence type="ECO:0000256" key="1">
    <source>
        <dbReference type="ARBA" id="ARBA00004651"/>
    </source>
</evidence>
<dbReference type="Pfam" id="PF07690">
    <property type="entry name" value="MFS_1"/>
    <property type="match status" value="1"/>
</dbReference>
<comment type="subcellular location">
    <subcellularLocation>
        <location evidence="1">Cell membrane</location>
        <topology evidence="1">Multi-pass membrane protein</topology>
    </subcellularLocation>
</comment>
<gene>
    <name evidence="10" type="ORF">PV946_08385</name>
</gene>
<name>A0AAP3YDN5_BACAM</name>
<keyword evidence="7 8" id="KW-0472">Membrane</keyword>
<reference evidence="10" key="1">
    <citation type="submission" date="2023-02" db="EMBL/GenBank/DDBJ databases">
        <title>Draft Whole-Genome Sequences of Bacillus Strains of Potential Probiotic for Poultry.</title>
        <authorList>
            <person name="Ma L.M."/>
            <person name="Lopez-Guerra N."/>
            <person name="Zhang G."/>
        </authorList>
    </citation>
    <scope>NUCLEOTIDE SEQUENCE</scope>
    <source>
        <strain evidence="10">OSU1013-24</strain>
    </source>
</reference>
<dbReference type="SUPFAM" id="SSF103473">
    <property type="entry name" value="MFS general substrate transporter"/>
    <property type="match status" value="1"/>
</dbReference>
<organism evidence="10 11">
    <name type="scientific">Bacillus amyloliquefaciens</name>
    <name type="common">Bacillus velezensis</name>
    <dbReference type="NCBI Taxonomy" id="1390"/>
    <lineage>
        <taxon>Bacteria</taxon>
        <taxon>Bacillati</taxon>
        <taxon>Bacillota</taxon>
        <taxon>Bacilli</taxon>
        <taxon>Bacillales</taxon>
        <taxon>Bacillaceae</taxon>
        <taxon>Bacillus</taxon>
        <taxon>Bacillus amyloliquefaciens group</taxon>
    </lineage>
</organism>
<feature type="transmembrane region" description="Helical" evidence="8">
    <location>
        <begin position="52"/>
        <end position="71"/>
    </location>
</feature>
<keyword evidence="3" id="KW-0813">Transport</keyword>
<feature type="transmembrane region" description="Helical" evidence="8">
    <location>
        <begin position="283"/>
        <end position="300"/>
    </location>
</feature>
<proteinExistence type="inferred from homology"/>
<dbReference type="InterPro" id="IPR036259">
    <property type="entry name" value="MFS_trans_sf"/>
</dbReference>
<dbReference type="CDD" id="cd17324">
    <property type="entry name" value="MFS_NepI_like"/>
    <property type="match status" value="1"/>
</dbReference>
<evidence type="ECO:0000256" key="6">
    <source>
        <dbReference type="ARBA" id="ARBA00022989"/>
    </source>
</evidence>
<dbReference type="PROSITE" id="PS00216">
    <property type="entry name" value="SUGAR_TRANSPORT_1"/>
    <property type="match status" value="1"/>
</dbReference>
<evidence type="ECO:0000256" key="7">
    <source>
        <dbReference type="ARBA" id="ARBA00023136"/>
    </source>
</evidence>
<feature type="transmembrane region" description="Helical" evidence="8">
    <location>
        <begin position="306"/>
        <end position="328"/>
    </location>
</feature>
<accession>A0AAP3YDN5</accession>
<evidence type="ECO:0000256" key="5">
    <source>
        <dbReference type="ARBA" id="ARBA00022692"/>
    </source>
</evidence>
<dbReference type="InterPro" id="IPR011701">
    <property type="entry name" value="MFS"/>
</dbReference>
<dbReference type="AlphaFoldDB" id="A0AAP3YDN5"/>
<protein>
    <submittedName>
        <fullName evidence="10">MFS transporter</fullName>
    </submittedName>
</protein>
<feature type="transmembrane region" description="Helical" evidence="8">
    <location>
        <begin position="369"/>
        <end position="390"/>
    </location>
</feature>
<keyword evidence="4" id="KW-1003">Cell membrane</keyword>
<dbReference type="InterPro" id="IPR005829">
    <property type="entry name" value="Sugar_transporter_CS"/>
</dbReference>
<feature type="transmembrane region" description="Helical" evidence="8">
    <location>
        <begin position="139"/>
        <end position="160"/>
    </location>
</feature>
<dbReference type="InterPro" id="IPR020846">
    <property type="entry name" value="MFS_dom"/>
</dbReference>
<evidence type="ECO:0000256" key="8">
    <source>
        <dbReference type="SAM" id="Phobius"/>
    </source>
</evidence>
<feature type="transmembrane region" description="Helical" evidence="8">
    <location>
        <begin position="109"/>
        <end position="127"/>
    </location>
</feature>
<sequence>MAHIRRGTRQFKKVNFALFAGGFCTFAILWGTQPLLPDIANDFHLSPAVSSLSQSATTIALAISLLFAGFISEMYGRKKIMGVSLIAASVLAVLSGFVSNFQLLVVCRALQGVALAGLPAAAMAYLAEEIEPESLGMAMGLYISGNSIGGMTGRIISGFLTDVFSWHTALLTIGIISLLASTIFWKVLPSSSNFTSRSYNGKQILISFCRQCKTPGFVCLLIIGFLLEAGFVSLYNYIGFQLMKPPYSLSQTAVGFIFLVYLVGTFSSTWMGMLADKYGKRKILPLSLAIVMIGVCITLFTDIRIMILGVAIFTFGFFAGHSISSSWVGELAGRDKAQAAAVYLFSYYVGGSTGGTASGAFYHQFGWKGIVAMITVLSAVSASVSIWLGLLTKQTITLIQTKKDKHQ</sequence>
<feature type="domain" description="Major facilitator superfamily (MFS) profile" evidence="9">
    <location>
        <begin position="10"/>
        <end position="393"/>
    </location>
</feature>
<dbReference type="RefSeq" id="WP_021494610.1">
    <property type="nucleotide sequence ID" value="NZ_JARKHX010000002.1"/>
</dbReference>
<dbReference type="PANTHER" id="PTHR43271:SF1">
    <property type="entry name" value="INNER MEMBRANE TRANSPORT PROTEIN YNFM"/>
    <property type="match status" value="1"/>
</dbReference>
<keyword evidence="6 8" id="KW-1133">Transmembrane helix</keyword>
<feature type="transmembrane region" description="Helical" evidence="8">
    <location>
        <begin position="250"/>
        <end position="271"/>
    </location>
</feature>
<evidence type="ECO:0000259" key="9">
    <source>
        <dbReference type="PROSITE" id="PS50850"/>
    </source>
</evidence>
<dbReference type="PANTHER" id="PTHR43271">
    <property type="entry name" value="BLL2771 PROTEIN"/>
    <property type="match status" value="1"/>
</dbReference>
<dbReference type="PROSITE" id="PS50850">
    <property type="entry name" value="MFS"/>
    <property type="match status" value="1"/>
</dbReference>
<evidence type="ECO:0000256" key="3">
    <source>
        <dbReference type="ARBA" id="ARBA00022448"/>
    </source>
</evidence>
<feature type="transmembrane region" description="Helical" evidence="8">
    <location>
        <begin position="340"/>
        <end position="363"/>
    </location>
</feature>
<dbReference type="GO" id="GO:0005886">
    <property type="term" value="C:plasma membrane"/>
    <property type="evidence" value="ECO:0007669"/>
    <property type="project" value="UniProtKB-SubCell"/>
</dbReference>
<evidence type="ECO:0000313" key="10">
    <source>
        <dbReference type="EMBL" id="MDF4193787.1"/>
    </source>
</evidence>